<dbReference type="SUPFAM" id="SSF56672">
    <property type="entry name" value="DNA/RNA polymerases"/>
    <property type="match status" value="1"/>
</dbReference>
<dbReference type="Proteomes" id="UP001333110">
    <property type="component" value="Unassembled WGS sequence"/>
</dbReference>
<dbReference type="InterPro" id="IPR036691">
    <property type="entry name" value="Endo/exonu/phosph_ase_sf"/>
</dbReference>
<reference evidence="2 3" key="1">
    <citation type="journal article" date="2023" name="J. Hered.">
        <title>Chromosome-level genome of the wood stork (Mycteria americana) provides insight into avian chromosome evolution.</title>
        <authorList>
            <person name="Flamio R. Jr."/>
            <person name="Ramstad K.M."/>
        </authorList>
    </citation>
    <scope>NUCLEOTIDE SEQUENCE [LARGE SCALE GENOMIC DNA]</scope>
    <source>
        <strain evidence="2">JAX WOST 10</strain>
    </source>
</reference>
<proteinExistence type="predicted"/>
<dbReference type="PANTHER" id="PTHR33395:SF22">
    <property type="entry name" value="REVERSE TRANSCRIPTASE DOMAIN-CONTAINING PROTEIN"/>
    <property type="match status" value="1"/>
</dbReference>
<name>A0AAN7NW15_MYCAM</name>
<dbReference type="InterPro" id="IPR043502">
    <property type="entry name" value="DNA/RNA_pol_sf"/>
</dbReference>
<protein>
    <recommendedName>
        <fullName evidence="1">Reverse transcriptase domain-containing protein</fullName>
    </recommendedName>
</protein>
<evidence type="ECO:0000259" key="1">
    <source>
        <dbReference type="PROSITE" id="PS50878"/>
    </source>
</evidence>
<feature type="domain" description="Reverse transcriptase" evidence="1">
    <location>
        <begin position="490"/>
        <end position="736"/>
    </location>
</feature>
<dbReference type="Pfam" id="PF03372">
    <property type="entry name" value="Exo_endo_phos"/>
    <property type="match status" value="1"/>
</dbReference>
<dbReference type="GO" id="GO:0007508">
    <property type="term" value="P:larval heart development"/>
    <property type="evidence" value="ECO:0007669"/>
    <property type="project" value="TreeGrafter"/>
</dbReference>
<dbReference type="InterPro" id="IPR000477">
    <property type="entry name" value="RT_dom"/>
</dbReference>
<dbReference type="GO" id="GO:0031012">
    <property type="term" value="C:extracellular matrix"/>
    <property type="evidence" value="ECO:0007669"/>
    <property type="project" value="TreeGrafter"/>
</dbReference>
<dbReference type="InterPro" id="IPR005135">
    <property type="entry name" value="Endo/exonuclease/phosphatase"/>
</dbReference>
<gene>
    <name evidence="2" type="ORF">QYF61_021673</name>
</gene>
<dbReference type="Pfam" id="PF00078">
    <property type="entry name" value="RVT_1"/>
    <property type="match status" value="1"/>
</dbReference>
<organism evidence="2 3">
    <name type="scientific">Mycteria americana</name>
    <name type="common">Wood stork</name>
    <dbReference type="NCBI Taxonomy" id="33587"/>
    <lineage>
        <taxon>Eukaryota</taxon>
        <taxon>Metazoa</taxon>
        <taxon>Chordata</taxon>
        <taxon>Craniata</taxon>
        <taxon>Vertebrata</taxon>
        <taxon>Euteleostomi</taxon>
        <taxon>Archelosauria</taxon>
        <taxon>Archosauria</taxon>
        <taxon>Dinosauria</taxon>
        <taxon>Saurischia</taxon>
        <taxon>Theropoda</taxon>
        <taxon>Coelurosauria</taxon>
        <taxon>Aves</taxon>
        <taxon>Neognathae</taxon>
        <taxon>Neoaves</taxon>
        <taxon>Aequornithes</taxon>
        <taxon>Ciconiiformes</taxon>
        <taxon>Ciconiidae</taxon>
        <taxon>Mycteria</taxon>
    </lineage>
</organism>
<evidence type="ECO:0000313" key="3">
    <source>
        <dbReference type="Proteomes" id="UP001333110"/>
    </source>
</evidence>
<dbReference type="Gene3D" id="3.60.10.10">
    <property type="entry name" value="Endonuclease/exonuclease/phosphatase"/>
    <property type="match status" value="1"/>
</dbReference>
<dbReference type="GO" id="GO:0061343">
    <property type="term" value="P:cell adhesion involved in heart morphogenesis"/>
    <property type="evidence" value="ECO:0007669"/>
    <property type="project" value="TreeGrafter"/>
</dbReference>
<accession>A0AAN7NW15</accession>
<dbReference type="CDD" id="cd01650">
    <property type="entry name" value="RT_nLTR_like"/>
    <property type="match status" value="1"/>
</dbReference>
<dbReference type="PANTHER" id="PTHR33395">
    <property type="entry name" value="TRANSCRIPTASE, PUTATIVE-RELATED-RELATED"/>
    <property type="match status" value="1"/>
</dbReference>
<dbReference type="GO" id="GO:0003824">
    <property type="term" value="F:catalytic activity"/>
    <property type="evidence" value="ECO:0007669"/>
    <property type="project" value="InterPro"/>
</dbReference>
<keyword evidence="3" id="KW-1185">Reference proteome</keyword>
<dbReference type="EMBL" id="JAUNZN010000001">
    <property type="protein sequence ID" value="KAK4832274.1"/>
    <property type="molecule type" value="Genomic_DNA"/>
</dbReference>
<sequence>MPVKCLKGHKGCSMKEARVTAQLKCLYTNARSMGNKREELEAVVHQENDDMVAITETWWDDSHNWSAAMDGYKLFRRDRRDRRGGGVALYVRECLDSLELSDGDDRVECLWVRIRGKANKADIVVGVCYRAPTQDEETDELFYKQLGEASRSLALVLVGDFNLPDVCWKYNTAERKHSRRFLERVADNFLTQLVSEPTREGAPLDLLFTNKEGLVSHVMVGGRLGQSDHEMVEFLIRGQAARGVSKTVTLDFRRADFGLSRRLVERVPWEAALMGKGVQEGWTFFKEEVLKAQERAVPRCRKTSRRGRRPAWLTRELWLELRRKRRVYDLWKKGQATQEDYKGVARLGRQKIRRAKAELELNLAAAIKDNKKHFFKYISSKRRAKENLQPLVDGGGNTVTKDEEKAEVLNASFASVFNSRANCSLGTQPLKLEGRDGDQNGAPIIQGEIVSDLLHHLDTHKSMGPDEIHPRVLRELADVLTKPLSIMYQQSWLTGEVPVDWRLANVMPVYKKGWKEDLGNYRPVSLTSVQGKLMEQIILSAITRHVEDNQGIKPSQHGFRKGRSCLTNLISFYDKVTRLVDKGKAVDGVYLDFSKAFDRVSHSILLEKLAARGLDRYTLRWVKNWLDGKAQRAVVNGVYSGWRPVTSGVPQGSVLRPVLFHIFINDLDEGIECTLSKFADDTKLCGSVDLLEGRKALQRDLDRLDRWAEVNCMRFNKAKCKVLHLGHSNPMQRYRLGEECLESCLAEKDLGVLVDGHLNMRQQCAQPMASWLVSKNRVASRTREVIVPLYSALVRPHLESCVQFWPPHYKRDIEVLERVQRRAMKLVKGLEQKSYEKQLRELGLFSLEKQRLRGDLIALSNSLKGGCRQVGVGLFSQVTSDRMRGNGLKLHQGSFRPDIRKFYFTERVIEHWNRLPREVVESPSLEVFKRHLDEVLRDMAEELILRITSRCVRRLTWLNRELLKELQHKKMYPDGGAKDRLQRRNLKTLPGHAGILLAKTHQELKLTSDLKGNKKSVYYYMKSRRICKENVGQLLNGTSNLVMANTNKIAVLNTFFARGRRGTTSSVRARGLLRNLYPYKSMVSDGMHLKILRKATIIFERLWSSVELHKDWKEGKRRRLIKFVNDTKLKGVVNPFEGETAIQSNLDRLEEQTDRNLMKFNKDVCKVLHLQHLEYSVQFEAPSKRKTLINTASLVEGQKMVRGWNL</sequence>
<dbReference type="SUPFAM" id="SSF56219">
    <property type="entry name" value="DNase I-like"/>
    <property type="match status" value="1"/>
</dbReference>
<comment type="caution">
    <text evidence="2">The sequence shown here is derived from an EMBL/GenBank/DDBJ whole genome shotgun (WGS) entry which is preliminary data.</text>
</comment>
<dbReference type="PROSITE" id="PS50878">
    <property type="entry name" value="RT_POL"/>
    <property type="match status" value="1"/>
</dbReference>
<dbReference type="AlphaFoldDB" id="A0AAN7NW15"/>
<evidence type="ECO:0000313" key="2">
    <source>
        <dbReference type="EMBL" id="KAK4832274.1"/>
    </source>
</evidence>